<evidence type="ECO:0000313" key="1">
    <source>
        <dbReference type="EMBL" id="KAL0906515.1"/>
    </source>
</evidence>
<reference evidence="1 2" key="1">
    <citation type="journal article" date="2024" name="Plant Biotechnol. J.">
        <title>Dendrobium thyrsiflorum genome and its molecular insights into genes involved in important horticultural traits.</title>
        <authorList>
            <person name="Chen B."/>
            <person name="Wang J.Y."/>
            <person name="Zheng P.J."/>
            <person name="Li K.L."/>
            <person name="Liang Y.M."/>
            <person name="Chen X.F."/>
            <person name="Zhang C."/>
            <person name="Zhao X."/>
            <person name="He X."/>
            <person name="Zhang G.Q."/>
            <person name="Liu Z.J."/>
            <person name="Xu Q."/>
        </authorList>
    </citation>
    <scope>NUCLEOTIDE SEQUENCE [LARGE SCALE GENOMIC DNA]</scope>
    <source>
        <strain evidence="1">GZMU011</strain>
    </source>
</reference>
<sequence length="91" mass="10541">MSCPPKDHSWLAKNFQHPIVVARSCMADPELDHSFVYNDQGQVDILKSPFFDINLEIDRTVEEYVDRIVFSFAAAIDEQLSPIQWRIVFKA</sequence>
<name>A0ABD0U3N4_DENTH</name>
<dbReference type="AlphaFoldDB" id="A0ABD0U3N4"/>
<evidence type="ECO:0000313" key="2">
    <source>
        <dbReference type="Proteomes" id="UP001552299"/>
    </source>
</evidence>
<proteinExistence type="predicted"/>
<comment type="caution">
    <text evidence="1">The sequence shown here is derived from an EMBL/GenBank/DDBJ whole genome shotgun (WGS) entry which is preliminary data.</text>
</comment>
<protein>
    <submittedName>
        <fullName evidence="1">Uncharacterized protein</fullName>
    </submittedName>
</protein>
<dbReference type="Proteomes" id="UP001552299">
    <property type="component" value="Unassembled WGS sequence"/>
</dbReference>
<keyword evidence="2" id="KW-1185">Reference proteome</keyword>
<accession>A0ABD0U3N4</accession>
<gene>
    <name evidence="1" type="ORF">M5K25_025013</name>
</gene>
<organism evidence="1 2">
    <name type="scientific">Dendrobium thyrsiflorum</name>
    <name type="common">Pinecone-like raceme dendrobium</name>
    <name type="synonym">Orchid</name>
    <dbReference type="NCBI Taxonomy" id="117978"/>
    <lineage>
        <taxon>Eukaryota</taxon>
        <taxon>Viridiplantae</taxon>
        <taxon>Streptophyta</taxon>
        <taxon>Embryophyta</taxon>
        <taxon>Tracheophyta</taxon>
        <taxon>Spermatophyta</taxon>
        <taxon>Magnoliopsida</taxon>
        <taxon>Liliopsida</taxon>
        <taxon>Asparagales</taxon>
        <taxon>Orchidaceae</taxon>
        <taxon>Epidendroideae</taxon>
        <taxon>Malaxideae</taxon>
        <taxon>Dendrobiinae</taxon>
        <taxon>Dendrobium</taxon>
    </lineage>
</organism>
<dbReference type="EMBL" id="JANQDX010000018">
    <property type="protein sequence ID" value="KAL0906515.1"/>
    <property type="molecule type" value="Genomic_DNA"/>
</dbReference>